<dbReference type="Pfam" id="PF08291">
    <property type="entry name" value="Peptidase_M15_3"/>
    <property type="match status" value="1"/>
</dbReference>
<feature type="compositionally biased region" description="Low complexity" evidence="1">
    <location>
        <begin position="219"/>
        <end position="232"/>
    </location>
</feature>
<feature type="compositionally biased region" description="Polar residues" evidence="1">
    <location>
        <begin position="261"/>
        <end position="271"/>
    </location>
</feature>
<sequence length="549" mass="57059">MSLKVSALLAVPFALVILGPLFTESAGPCADGSAGHTATPGEVRAGALPGRPVCPGDTKAGITNDAGAAKAYLQSIARDLRNSKAPPTSGGRIDKLNNAFATCAANFLKAYAQKYGPIFVVSAFRCGPRSPASIQCDRTENARARGATNSNHQIGMAMDVNPASGNYAQLHAFARASPQFGVGFPLGMGDRPHMQPTNMRSPSCSGVAGTPANTPPPQTSQTTPTSGITSGIRDWAQGSSAMNTAECFTSLNPPVIAPPGTVQQSQCLTNGQGQQPQLPPQPPAPQQPSPPPQMQQPQMPPQQQFPQQPQSSIQPALSTQPTLQAQPTLSTQPTVSSNLPIQSSPASLLTIPNSPISAGQNSILDLLTATSTTTGEPIALNLNSNDGSGAATGSLSAFYLIRQLENQMDPVNQPIMTTTTPLSLNNDLLNSVELQAAFPRALNAATGTDVYIPIDIGPSSDATAPENISGRIVYATATPATRPIIMAPSISQQQTFTSPDLGNAPVSANIPAAKQNDAVLIRILTIFRDTLLLALEYLKPFGSRAAVQI</sequence>
<feature type="chain" id="PRO_5009523610" description="Peptidase M15A C-terminal domain-containing protein" evidence="2">
    <location>
        <begin position="26"/>
        <end position="549"/>
    </location>
</feature>
<proteinExistence type="predicted"/>
<dbReference type="AlphaFoldDB" id="A0A1F6CYP6"/>
<evidence type="ECO:0000256" key="2">
    <source>
        <dbReference type="SAM" id="SignalP"/>
    </source>
</evidence>
<protein>
    <recommendedName>
        <fullName evidence="3">Peptidase M15A C-terminal domain-containing protein</fullName>
    </recommendedName>
</protein>
<organism evidence="4 5">
    <name type="scientific">Candidatus Kaiserbacteria bacterium RIFCSPHIGHO2_01_FULL_53_29</name>
    <dbReference type="NCBI Taxonomy" id="1798480"/>
    <lineage>
        <taxon>Bacteria</taxon>
        <taxon>Candidatus Kaiseribacteriota</taxon>
    </lineage>
</organism>
<dbReference type="Proteomes" id="UP000176863">
    <property type="component" value="Unassembled WGS sequence"/>
</dbReference>
<feature type="domain" description="Peptidase M15A C-terminal" evidence="3">
    <location>
        <begin position="101"/>
        <end position="185"/>
    </location>
</feature>
<feature type="region of interest" description="Disordered" evidence="1">
    <location>
        <begin position="256"/>
        <end position="340"/>
    </location>
</feature>
<reference evidence="4 5" key="1">
    <citation type="journal article" date="2016" name="Nat. Commun.">
        <title>Thousands of microbial genomes shed light on interconnected biogeochemical processes in an aquifer system.</title>
        <authorList>
            <person name="Anantharaman K."/>
            <person name="Brown C.T."/>
            <person name="Hug L.A."/>
            <person name="Sharon I."/>
            <person name="Castelle C.J."/>
            <person name="Probst A.J."/>
            <person name="Thomas B.C."/>
            <person name="Singh A."/>
            <person name="Wilkins M.J."/>
            <person name="Karaoz U."/>
            <person name="Brodie E.L."/>
            <person name="Williams K.H."/>
            <person name="Hubbard S.S."/>
            <person name="Banfield J.F."/>
        </authorList>
    </citation>
    <scope>NUCLEOTIDE SEQUENCE [LARGE SCALE GENOMIC DNA]</scope>
</reference>
<keyword evidence="2" id="KW-0732">Signal</keyword>
<dbReference type="InterPro" id="IPR009045">
    <property type="entry name" value="Zn_M74/Hedgehog-like"/>
</dbReference>
<feature type="region of interest" description="Disordered" evidence="1">
    <location>
        <begin position="186"/>
        <end position="233"/>
    </location>
</feature>
<dbReference type="STRING" id="1798480.A2851_01045"/>
<feature type="signal peptide" evidence="2">
    <location>
        <begin position="1"/>
        <end position="25"/>
    </location>
</feature>
<name>A0A1F6CYP6_9BACT</name>
<gene>
    <name evidence="4" type="ORF">A2851_01045</name>
</gene>
<dbReference type="SUPFAM" id="SSF55166">
    <property type="entry name" value="Hedgehog/DD-peptidase"/>
    <property type="match status" value="1"/>
</dbReference>
<evidence type="ECO:0000313" key="5">
    <source>
        <dbReference type="Proteomes" id="UP000176863"/>
    </source>
</evidence>
<feature type="compositionally biased region" description="Polar residues" evidence="1">
    <location>
        <begin position="195"/>
        <end position="204"/>
    </location>
</feature>
<evidence type="ECO:0000256" key="1">
    <source>
        <dbReference type="SAM" id="MobiDB-lite"/>
    </source>
</evidence>
<evidence type="ECO:0000259" key="3">
    <source>
        <dbReference type="Pfam" id="PF08291"/>
    </source>
</evidence>
<dbReference type="Gene3D" id="3.30.1380.10">
    <property type="match status" value="1"/>
</dbReference>
<dbReference type="InterPro" id="IPR013230">
    <property type="entry name" value="Peptidase_M15A_C"/>
</dbReference>
<evidence type="ECO:0000313" key="4">
    <source>
        <dbReference type="EMBL" id="OGG54237.1"/>
    </source>
</evidence>
<feature type="compositionally biased region" description="Pro residues" evidence="1">
    <location>
        <begin position="277"/>
        <end position="300"/>
    </location>
</feature>
<comment type="caution">
    <text evidence="4">The sequence shown here is derived from an EMBL/GenBank/DDBJ whole genome shotgun (WGS) entry which is preliminary data.</text>
</comment>
<dbReference type="EMBL" id="MFKT01000001">
    <property type="protein sequence ID" value="OGG54237.1"/>
    <property type="molecule type" value="Genomic_DNA"/>
</dbReference>
<feature type="compositionally biased region" description="Polar residues" evidence="1">
    <location>
        <begin position="316"/>
        <end position="340"/>
    </location>
</feature>
<feature type="compositionally biased region" description="Low complexity" evidence="1">
    <location>
        <begin position="301"/>
        <end position="315"/>
    </location>
</feature>
<accession>A0A1F6CYP6</accession>